<dbReference type="HOGENOM" id="CLU_073260_0_0_0"/>
<keyword evidence="3" id="KW-1185">Reference proteome</keyword>
<dbReference type="AlphaFoldDB" id="I0ICT1"/>
<dbReference type="InterPro" id="IPR036237">
    <property type="entry name" value="Xyl_isomerase-like_sf"/>
</dbReference>
<dbReference type="Proteomes" id="UP000007881">
    <property type="component" value="Chromosome"/>
</dbReference>
<dbReference type="InterPro" id="IPR050312">
    <property type="entry name" value="IolE/XylAMocC-like"/>
</dbReference>
<gene>
    <name evidence="2" type="ordered locus">PSMK_09100</name>
</gene>
<dbReference type="InterPro" id="IPR013022">
    <property type="entry name" value="Xyl_isomerase-like_TIM-brl"/>
</dbReference>
<accession>I0ICT1</accession>
<evidence type="ECO:0000259" key="1">
    <source>
        <dbReference type="Pfam" id="PF01261"/>
    </source>
</evidence>
<dbReference type="PANTHER" id="PTHR12110">
    <property type="entry name" value="HYDROXYPYRUVATE ISOMERASE"/>
    <property type="match status" value="1"/>
</dbReference>
<dbReference type="KEGG" id="phm:PSMK_09100"/>
<dbReference type="OrthoDB" id="9782669at2"/>
<protein>
    <recommendedName>
        <fullName evidence="1">Xylose isomerase-like TIM barrel domain-containing protein</fullName>
    </recommendedName>
</protein>
<proteinExistence type="predicted"/>
<dbReference type="SUPFAM" id="SSF51658">
    <property type="entry name" value="Xylose isomerase-like"/>
    <property type="match status" value="1"/>
</dbReference>
<reference evidence="2 3" key="1">
    <citation type="submission" date="2012-02" db="EMBL/GenBank/DDBJ databases">
        <title>Complete genome sequence of Phycisphaera mikurensis NBRC 102666.</title>
        <authorList>
            <person name="Ankai A."/>
            <person name="Hosoyama A."/>
            <person name="Terui Y."/>
            <person name="Sekine M."/>
            <person name="Fukai R."/>
            <person name="Kato Y."/>
            <person name="Nakamura S."/>
            <person name="Yamada-Narita S."/>
            <person name="Kawakoshi A."/>
            <person name="Fukunaga Y."/>
            <person name="Yamazaki S."/>
            <person name="Fujita N."/>
        </authorList>
    </citation>
    <scope>NUCLEOTIDE SEQUENCE [LARGE SCALE GENOMIC DNA]</scope>
    <source>
        <strain evidence="3">NBRC 102666 / KCTC 22515 / FYK2301M01</strain>
    </source>
</reference>
<dbReference type="STRING" id="1142394.PSMK_09100"/>
<evidence type="ECO:0000313" key="2">
    <source>
        <dbReference type="EMBL" id="BAM03069.1"/>
    </source>
</evidence>
<dbReference type="Pfam" id="PF01261">
    <property type="entry name" value="AP_endonuc_2"/>
    <property type="match status" value="1"/>
</dbReference>
<sequence length="306" mass="33352">MLSCISFWSTRHGISPPDAPADADPLETTLAAVAEAGFDGIEMCIGRPGERGVFSTDDDARRCAAIRQAIDDAGLVCETAASGMSWTSNPVSEDADVRAASLAEHEEALRRAADLGAEALLYVPGVTTSPISPGERVRYDHAWRRVRENVARLLDTAERLGIDLCLENVWNGLFYSPLELAAFVDGFGSERLGVYLDVGNLPGLHQHPPHWIEILDHRIRRVHVKDYAESFGEGQYAFRELTRGDVPLVESVAALRSIGYDRTVTAEIMPWRPGLLADTAASLRDLIHPEAQGPDATTPQRMAGAR</sequence>
<dbReference type="eggNOG" id="COG1082">
    <property type="taxonomic scope" value="Bacteria"/>
</dbReference>
<evidence type="ECO:0000313" key="3">
    <source>
        <dbReference type="Proteomes" id="UP000007881"/>
    </source>
</evidence>
<organism evidence="2 3">
    <name type="scientific">Phycisphaera mikurensis (strain NBRC 102666 / KCTC 22515 / FYK2301M01)</name>
    <dbReference type="NCBI Taxonomy" id="1142394"/>
    <lineage>
        <taxon>Bacteria</taxon>
        <taxon>Pseudomonadati</taxon>
        <taxon>Planctomycetota</taxon>
        <taxon>Phycisphaerae</taxon>
        <taxon>Phycisphaerales</taxon>
        <taxon>Phycisphaeraceae</taxon>
        <taxon>Phycisphaera</taxon>
    </lineage>
</organism>
<dbReference type="Gene3D" id="3.20.20.150">
    <property type="entry name" value="Divalent-metal-dependent TIM barrel enzymes"/>
    <property type="match status" value="1"/>
</dbReference>
<dbReference type="RefSeq" id="WP_014436289.1">
    <property type="nucleotide sequence ID" value="NC_017080.1"/>
</dbReference>
<name>I0ICT1_PHYMF</name>
<feature type="domain" description="Xylose isomerase-like TIM barrel" evidence="1">
    <location>
        <begin position="30"/>
        <end position="283"/>
    </location>
</feature>
<dbReference type="EMBL" id="AP012338">
    <property type="protein sequence ID" value="BAM03069.1"/>
    <property type="molecule type" value="Genomic_DNA"/>
</dbReference>